<accession>A0A4R5U9X3</accession>
<protein>
    <submittedName>
        <fullName evidence="1">Uncharacterized protein</fullName>
    </submittedName>
</protein>
<dbReference type="EMBL" id="SMTL01000007">
    <property type="protein sequence ID" value="TDK31287.1"/>
    <property type="molecule type" value="Genomic_DNA"/>
</dbReference>
<comment type="caution">
    <text evidence="1">The sequence shown here is derived from an EMBL/GenBank/DDBJ whole genome shotgun (WGS) entry which is preliminary data.</text>
</comment>
<dbReference type="AlphaFoldDB" id="A0A4R5U9X3"/>
<dbReference type="RefSeq" id="WP_133318003.1">
    <property type="nucleotide sequence ID" value="NZ_SMTL01000007.1"/>
</dbReference>
<organism evidence="1 2">
    <name type="scientific">Rhizobium deserti</name>
    <dbReference type="NCBI Taxonomy" id="2547961"/>
    <lineage>
        <taxon>Bacteria</taxon>
        <taxon>Pseudomonadati</taxon>
        <taxon>Pseudomonadota</taxon>
        <taxon>Alphaproteobacteria</taxon>
        <taxon>Hyphomicrobiales</taxon>
        <taxon>Rhizobiaceae</taxon>
        <taxon>Rhizobium/Agrobacterium group</taxon>
        <taxon>Rhizobium</taxon>
    </lineage>
</organism>
<dbReference type="OrthoDB" id="8376572at2"/>
<dbReference type="Proteomes" id="UP000295238">
    <property type="component" value="Unassembled WGS sequence"/>
</dbReference>
<evidence type="ECO:0000313" key="2">
    <source>
        <dbReference type="Proteomes" id="UP000295238"/>
    </source>
</evidence>
<proteinExistence type="predicted"/>
<gene>
    <name evidence="1" type="ORF">E2F50_20310</name>
</gene>
<sequence>MRTNPTTTKGRSTDAVHTVCQGRRPNDYCVPPLFVNDLISQCAAHFLADFVTHSADHLRSVLKCGVRGPGGLVEEVAHWLSQCDDDVSGPDNNLGYWDIEERGPWVYGALEAADIARVVTRHTKGWSYRDFASYGYTVREKAEFDTAIAGMK</sequence>
<keyword evidence="2" id="KW-1185">Reference proteome</keyword>
<evidence type="ECO:0000313" key="1">
    <source>
        <dbReference type="EMBL" id="TDK31287.1"/>
    </source>
</evidence>
<name>A0A4R5U9X3_9HYPH</name>
<reference evidence="1 2" key="1">
    <citation type="submission" date="2019-03" db="EMBL/GenBank/DDBJ databases">
        <title>Rhizobium sp. nov., an bacterium isolated from biocrust in Mu Us Desert.</title>
        <authorList>
            <person name="Lixiong L."/>
        </authorList>
    </citation>
    <scope>NUCLEOTIDE SEQUENCE [LARGE SCALE GENOMIC DNA]</scope>
    <source>
        <strain evidence="1 2">SPY-1</strain>
    </source>
</reference>